<reference evidence="2 3" key="1">
    <citation type="submission" date="2023-03" db="EMBL/GenBank/DDBJ databases">
        <authorList>
            <person name="Shen W."/>
            <person name="Cai J."/>
        </authorList>
    </citation>
    <scope>NUCLEOTIDE SEQUENCE [LARGE SCALE GENOMIC DNA]</scope>
    <source>
        <strain evidence="2 3">D6-4</strain>
    </source>
</reference>
<dbReference type="Proteomes" id="UP001252875">
    <property type="component" value="Unassembled WGS sequence"/>
</dbReference>
<comment type="caution">
    <text evidence="2">The sequence shown here is derived from an EMBL/GenBank/DDBJ whole genome shotgun (WGS) entry which is preliminary data.</text>
</comment>
<evidence type="ECO:0000313" key="3">
    <source>
        <dbReference type="Proteomes" id="UP001252875"/>
    </source>
</evidence>
<evidence type="ECO:0000313" key="2">
    <source>
        <dbReference type="EMBL" id="MDT2602133.1"/>
    </source>
</evidence>
<name>A0ABU3F6I6_9ENTE</name>
<dbReference type="PROSITE" id="PS51257">
    <property type="entry name" value="PROKAR_LIPOPROTEIN"/>
    <property type="match status" value="1"/>
</dbReference>
<feature type="signal peptide" evidence="1">
    <location>
        <begin position="1"/>
        <end position="28"/>
    </location>
</feature>
<gene>
    <name evidence="2" type="ORF">P7D85_20435</name>
</gene>
<evidence type="ECO:0000256" key="1">
    <source>
        <dbReference type="SAM" id="SignalP"/>
    </source>
</evidence>
<dbReference type="EMBL" id="JARPYI010000016">
    <property type="protein sequence ID" value="MDT2602133.1"/>
    <property type="molecule type" value="Genomic_DNA"/>
</dbReference>
<evidence type="ECO:0008006" key="4">
    <source>
        <dbReference type="Google" id="ProtNLM"/>
    </source>
</evidence>
<dbReference type="RefSeq" id="WP_311821532.1">
    <property type="nucleotide sequence ID" value="NZ_JARPYF010000001.1"/>
</dbReference>
<protein>
    <recommendedName>
        <fullName evidence="4">Lipoprotein</fullName>
    </recommendedName>
</protein>
<accession>A0ABU3F6I6</accession>
<keyword evidence="1" id="KW-0732">Signal</keyword>
<feature type="chain" id="PRO_5046157765" description="Lipoprotein" evidence="1">
    <location>
        <begin position="29"/>
        <end position="260"/>
    </location>
</feature>
<organism evidence="2 3">
    <name type="scientific">Enterococcus hulanensis</name>
    <dbReference type="NCBI Taxonomy" id="2559929"/>
    <lineage>
        <taxon>Bacteria</taxon>
        <taxon>Bacillati</taxon>
        <taxon>Bacillota</taxon>
        <taxon>Bacilli</taxon>
        <taxon>Lactobacillales</taxon>
        <taxon>Enterococcaceae</taxon>
        <taxon>Enterococcus</taxon>
    </lineage>
</organism>
<sequence>MKRELNKWNVLKTIVVLLMATFSLTACSEKGSTVDESSKSKLGENKQVISEKVSAIKMAEEDYGDAQIFGIWLGEEGDPESEGAQEIAAAQEPVIKDLGDVKNAGTKAIGYFSVPEKAKVTQNEEGTILNVVGAKNHFKLIAQFVPKEEVAKESQKDRVRPLAQQVITGYDSDFSYAASYPFGKEFEVNDLEVQLNSSFLSELPKLGGKTPDGANVIVIPKGEDYVVFLLMGDNAEVNGSTMDANIYYLLAGTYQAEKPK</sequence>
<keyword evidence="3" id="KW-1185">Reference proteome</keyword>
<proteinExistence type="predicted"/>